<dbReference type="SMR" id="D1C982"/>
<dbReference type="InterPro" id="IPR029058">
    <property type="entry name" value="AB_hydrolase_fold"/>
</dbReference>
<evidence type="ECO:0000313" key="3">
    <source>
        <dbReference type="Proteomes" id="UP000002027"/>
    </source>
</evidence>
<dbReference type="InterPro" id="IPR000073">
    <property type="entry name" value="AB_hydrolase_1"/>
</dbReference>
<evidence type="ECO:0000259" key="1">
    <source>
        <dbReference type="Pfam" id="PF12697"/>
    </source>
</evidence>
<accession>D1C982</accession>
<dbReference type="eggNOG" id="COG2267">
    <property type="taxonomic scope" value="Bacteria"/>
</dbReference>
<keyword evidence="2" id="KW-0378">Hydrolase</keyword>
<dbReference type="EMBL" id="CP001824">
    <property type="protein sequence ID" value="ACZ40375.1"/>
    <property type="molecule type" value="Genomic_DNA"/>
</dbReference>
<dbReference type="Gene3D" id="3.40.50.1820">
    <property type="entry name" value="alpha/beta hydrolase"/>
    <property type="match status" value="1"/>
</dbReference>
<feature type="binding site" evidence="4">
    <location>
        <position position="93"/>
    </location>
    <ligand>
        <name>(R)-malate</name>
        <dbReference type="ChEBI" id="CHEBI:15588"/>
    </ligand>
</feature>
<protein>
    <submittedName>
        <fullName evidence="2">Alpha/beta hydrolase fold protein</fullName>
    </submittedName>
</protein>
<dbReference type="SUPFAM" id="SSF53474">
    <property type="entry name" value="alpha/beta-Hydrolases"/>
    <property type="match status" value="1"/>
</dbReference>
<reference evidence="4" key="3">
    <citation type="submission" date="2011-03" db="PDB data bank">
        <title>The crystal structure of an alpha/beta hydrolase from Sphaerobacter thermophilus DSM 20745.</title>
        <authorList>
            <person name="Tan K."/>
            <person name="Wu R."/>
            <person name="Clancy S."/>
            <person name="Joachimiak A."/>
        </authorList>
    </citation>
    <scope>X-RAY CRYSTALLOGRAPHY (1.38 ANGSTROMS) IN COMPLEX WITH (R)-MALATE</scope>
</reference>
<reference evidence="2 3" key="2">
    <citation type="journal article" date="2010" name="Stand. Genomic Sci.">
        <title>Complete genome sequence of Desulfohalobium retbaense type strain (HR(100)).</title>
        <authorList>
            <person name="Spring S."/>
            <person name="Nolan M."/>
            <person name="Lapidus A."/>
            <person name="Glavina Del Rio T."/>
            <person name="Copeland A."/>
            <person name="Tice H."/>
            <person name="Cheng J.F."/>
            <person name="Lucas S."/>
            <person name="Land M."/>
            <person name="Chen F."/>
            <person name="Bruce D."/>
            <person name="Goodwin L."/>
            <person name="Pitluck S."/>
            <person name="Ivanova N."/>
            <person name="Mavromatis K."/>
            <person name="Mikhailova N."/>
            <person name="Pati A."/>
            <person name="Chen A."/>
            <person name="Palaniappan K."/>
            <person name="Hauser L."/>
            <person name="Chang Y.J."/>
            <person name="Jeffries C.D."/>
            <person name="Munk C."/>
            <person name="Kiss H."/>
            <person name="Chain P."/>
            <person name="Han C."/>
            <person name="Brettin T."/>
            <person name="Detter J.C."/>
            <person name="Schuler E."/>
            <person name="Goker M."/>
            <person name="Rohde M."/>
            <person name="Bristow J."/>
            <person name="Eisen J.A."/>
            <person name="Markowitz V."/>
            <person name="Hugenholtz P."/>
            <person name="Kyrpides N.C."/>
            <person name="Klenk H.P."/>
        </authorList>
    </citation>
    <scope>NUCLEOTIDE SEQUENCE [LARGE SCALE GENOMIC DNA]</scope>
    <source>
        <strain evidence="3">ATCC 49802 / DSM 20745 / S 6022</strain>
    </source>
</reference>
<reference evidence="3" key="1">
    <citation type="submission" date="2009-11" db="EMBL/GenBank/DDBJ databases">
        <title>The complete chromosome 2 of Sphaerobacter thermophilus DSM 20745.</title>
        <authorList>
            <person name="Lucas S."/>
            <person name="Copeland A."/>
            <person name="Lapidus A."/>
            <person name="Glavina del Rio T."/>
            <person name="Dalin E."/>
            <person name="Tice H."/>
            <person name="Bruce D."/>
            <person name="Goodwin L."/>
            <person name="Pitluck S."/>
            <person name="Kyrpides N."/>
            <person name="Mavromatis K."/>
            <person name="Ivanova N."/>
            <person name="Mikhailova N."/>
            <person name="LaButti K.M."/>
            <person name="Clum A."/>
            <person name="Sun H.I."/>
            <person name="Brettin T."/>
            <person name="Detter J.C."/>
            <person name="Han C."/>
            <person name="Larimer F."/>
            <person name="Land M."/>
            <person name="Hauser L."/>
            <person name="Markowitz V."/>
            <person name="Cheng J.F."/>
            <person name="Hugenholtz P."/>
            <person name="Woyke T."/>
            <person name="Wu D."/>
            <person name="Steenblock K."/>
            <person name="Schneider S."/>
            <person name="Pukall R."/>
            <person name="Goeker M."/>
            <person name="Klenk H.P."/>
            <person name="Eisen J.A."/>
        </authorList>
    </citation>
    <scope>NUCLEOTIDE SEQUENCE [LARGE SCALE GENOMIC DNA]</scope>
    <source>
        <strain evidence="3">ATCC 49802 / DSM 20745 / S 6022</strain>
    </source>
</reference>
<name>D1C982_SPHTD</name>
<dbReference type="OrthoDB" id="63519at2"/>
<gene>
    <name evidence="2" type="ordered locus">Sthe_2971</name>
</gene>
<dbReference type="InParanoid" id="D1C982"/>
<dbReference type="Pfam" id="PF12697">
    <property type="entry name" value="Abhydrolase_6"/>
    <property type="match status" value="1"/>
</dbReference>
<dbReference type="PDB" id="3R0V">
    <property type="method" value="X-ray"/>
    <property type="resolution" value="1.38 A"/>
    <property type="chains" value="A=1-259"/>
</dbReference>
<dbReference type="KEGG" id="sti:Sthe_2971"/>
<evidence type="ECO:0007829" key="4">
    <source>
        <dbReference type="PDB" id="3R0V"/>
    </source>
</evidence>
<feature type="domain" description="AB hydrolase-1" evidence="1">
    <location>
        <begin position="23"/>
        <end position="245"/>
    </location>
</feature>
<keyword evidence="3" id="KW-1185">Reference proteome</keyword>
<keyword evidence="4" id="KW-0002">3D-structure</keyword>
<dbReference type="PDBsum" id="3R0V"/>
<dbReference type="PANTHER" id="PTHR43433">
    <property type="entry name" value="HYDROLASE, ALPHA/BETA FOLD FAMILY PROTEIN"/>
    <property type="match status" value="1"/>
</dbReference>
<sequence length="259" mass="27194">MQTVPSSDGTPIAFERSGSGPPVVLVGGALSTRAGGAPLAERLAPHFTVICYDRRGRGDSGDTPPYAVEREIEDLAAIIDAAGGAAFVFGMSSGAGLSLLAAASGLPITRLAVFEPPYAVDDSRPPVPPDYQTRLDALLAEGRRGDAVTYFMTEGVGVPPDLVAQMQQAPMWPGMEAVAHTLPYDHAVMGDNTIPTARFASISIPTLVMDGGASPAWIRHTAQELADTIPNARYVTLENQTHTVAPDAIAPVLVEFFTR</sequence>
<dbReference type="GO" id="GO:0016787">
    <property type="term" value="F:hydrolase activity"/>
    <property type="evidence" value="ECO:0007669"/>
    <property type="project" value="UniProtKB-KW"/>
</dbReference>
<dbReference type="EvolutionaryTrace" id="D1C982"/>
<dbReference type="RefSeq" id="WP_012873410.1">
    <property type="nucleotide sequence ID" value="NC_013524.1"/>
</dbReference>
<dbReference type="STRING" id="479434.Sthe_2971"/>
<proteinExistence type="evidence at protein level"/>
<dbReference type="PANTHER" id="PTHR43433:SF10">
    <property type="entry name" value="AB HYDROLASE-1 DOMAIN-CONTAINING PROTEIN"/>
    <property type="match status" value="1"/>
</dbReference>
<organism evidence="2 3">
    <name type="scientific">Sphaerobacter thermophilus (strain ATCC 49802 / DSM 20745 / KCCM 41009 / NCIMB 13125 / S 6022)</name>
    <dbReference type="NCBI Taxonomy" id="479434"/>
    <lineage>
        <taxon>Bacteria</taxon>
        <taxon>Pseudomonadati</taxon>
        <taxon>Thermomicrobiota</taxon>
        <taxon>Thermomicrobia</taxon>
        <taxon>Sphaerobacterales</taxon>
        <taxon>Sphaerobacterineae</taxon>
        <taxon>Sphaerobacteraceae</taxon>
        <taxon>Sphaerobacter</taxon>
    </lineage>
</organism>
<dbReference type="AlphaFoldDB" id="D1C982"/>
<evidence type="ECO:0000313" key="2">
    <source>
        <dbReference type="EMBL" id="ACZ40375.1"/>
    </source>
</evidence>
<feature type="binding site" evidence="4">
    <location>
        <position position="29"/>
    </location>
    <ligand>
        <name>(R)-malate</name>
        <dbReference type="ChEBI" id="CHEBI:15588"/>
    </ligand>
</feature>
<dbReference type="HOGENOM" id="CLU_020336_43_3_0"/>
<dbReference type="ESTHER" id="sphtd-d1c982">
    <property type="family name" value="6_AlphaBeta_hydrolase"/>
</dbReference>
<dbReference type="InterPro" id="IPR050471">
    <property type="entry name" value="AB_hydrolase"/>
</dbReference>
<dbReference type="Proteomes" id="UP000002027">
    <property type="component" value="Chromosome 2"/>
</dbReference>